<dbReference type="InterPro" id="IPR051089">
    <property type="entry name" value="prtT"/>
</dbReference>
<gene>
    <name evidence="9" type="ORF">BJX67DRAFT_191085</name>
</gene>
<feature type="compositionally biased region" description="Polar residues" evidence="7">
    <location>
        <begin position="553"/>
        <end position="569"/>
    </location>
</feature>
<dbReference type="InterPro" id="IPR036864">
    <property type="entry name" value="Zn2-C6_fun-type_DNA-bd_sf"/>
</dbReference>
<dbReference type="Pfam" id="PF00172">
    <property type="entry name" value="Zn_clus"/>
    <property type="match status" value="1"/>
</dbReference>
<dbReference type="RefSeq" id="XP_070883994.1">
    <property type="nucleotide sequence ID" value="XM_071025338.1"/>
</dbReference>
<dbReference type="CDD" id="cd12148">
    <property type="entry name" value="fungal_TF_MHR"/>
    <property type="match status" value="1"/>
</dbReference>
<comment type="caution">
    <text evidence="9">The sequence shown here is derived from an EMBL/GenBank/DDBJ whole genome shotgun (WGS) entry which is preliminary data.</text>
</comment>
<feature type="region of interest" description="Disordered" evidence="7">
    <location>
        <begin position="50"/>
        <end position="76"/>
    </location>
</feature>
<keyword evidence="3" id="KW-0805">Transcription regulation</keyword>
<feature type="region of interest" description="Disordered" evidence="7">
    <location>
        <begin position="534"/>
        <end position="596"/>
    </location>
</feature>
<evidence type="ECO:0000256" key="4">
    <source>
        <dbReference type="ARBA" id="ARBA00023125"/>
    </source>
</evidence>
<proteinExistence type="predicted"/>
<dbReference type="SMART" id="SM00066">
    <property type="entry name" value="GAL4"/>
    <property type="match status" value="1"/>
</dbReference>
<dbReference type="EMBL" id="JBFXLQ010000035">
    <property type="protein sequence ID" value="KAL2865015.1"/>
    <property type="molecule type" value="Genomic_DNA"/>
</dbReference>
<evidence type="ECO:0000256" key="6">
    <source>
        <dbReference type="ARBA" id="ARBA00023242"/>
    </source>
</evidence>
<dbReference type="PROSITE" id="PS50048">
    <property type="entry name" value="ZN2_CY6_FUNGAL_2"/>
    <property type="match status" value="1"/>
</dbReference>
<dbReference type="InterPro" id="IPR001138">
    <property type="entry name" value="Zn2Cys6_DnaBD"/>
</dbReference>
<evidence type="ECO:0000313" key="10">
    <source>
        <dbReference type="Proteomes" id="UP001610432"/>
    </source>
</evidence>
<feature type="domain" description="Zn(2)-C6 fungal-type" evidence="8">
    <location>
        <begin position="8"/>
        <end position="41"/>
    </location>
</feature>
<dbReference type="SUPFAM" id="SSF57701">
    <property type="entry name" value="Zn2/Cys6 DNA-binding domain"/>
    <property type="match status" value="1"/>
</dbReference>
<reference evidence="9 10" key="1">
    <citation type="submission" date="2024-07" db="EMBL/GenBank/DDBJ databases">
        <title>Section-level genome sequencing and comparative genomics of Aspergillus sections Usti and Cavernicolus.</title>
        <authorList>
            <consortium name="Lawrence Berkeley National Laboratory"/>
            <person name="Nybo J.L."/>
            <person name="Vesth T.C."/>
            <person name="Theobald S."/>
            <person name="Frisvad J.C."/>
            <person name="Larsen T.O."/>
            <person name="Kjaerboelling I."/>
            <person name="Rothschild-Mancinelli K."/>
            <person name="Lyhne E.K."/>
            <person name="Kogle M.E."/>
            <person name="Barry K."/>
            <person name="Clum A."/>
            <person name="Na H."/>
            <person name="Ledsgaard L."/>
            <person name="Lin J."/>
            <person name="Lipzen A."/>
            <person name="Kuo A."/>
            <person name="Riley R."/>
            <person name="Mondo S."/>
            <person name="Labutti K."/>
            <person name="Haridas S."/>
            <person name="Pangalinan J."/>
            <person name="Salamov A.A."/>
            <person name="Simmons B.A."/>
            <person name="Magnuson J.K."/>
            <person name="Chen J."/>
            <person name="Drula E."/>
            <person name="Henrissat B."/>
            <person name="Wiebenga A."/>
            <person name="Lubbers R.J."/>
            <person name="Gomes A.C."/>
            <person name="Macurrencykelacurrency M.R."/>
            <person name="Stajich J."/>
            <person name="Grigoriev I.V."/>
            <person name="Mortensen U.H."/>
            <person name="De Vries R.P."/>
            <person name="Baker S.E."/>
            <person name="Andersen M.R."/>
        </authorList>
    </citation>
    <scope>NUCLEOTIDE SEQUENCE [LARGE SCALE GENOMIC DNA]</scope>
    <source>
        <strain evidence="9 10">CBS 449.75</strain>
    </source>
</reference>
<name>A0ABR4LKD2_9EURO</name>
<organism evidence="9 10">
    <name type="scientific">Aspergillus lucknowensis</name>
    <dbReference type="NCBI Taxonomy" id="176173"/>
    <lineage>
        <taxon>Eukaryota</taxon>
        <taxon>Fungi</taxon>
        <taxon>Dikarya</taxon>
        <taxon>Ascomycota</taxon>
        <taxon>Pezizomycotina</taxon>
        <taxon>Eurotiomycetes</taxon>
        <taxon>Eurotiomycetidae</taxon>
        <taxon>Eurotiales</taxon>
        <taxon>Aspergillaceae</taxon>
        <taxon>Aspergillus</taxon>
        <taxon>Aspergillus subgen. Nidulantes</taxon>
    </lineage>
</organism>
<evidence type="ECO:0000313" key="9">
    <source>
        <dbReference type="EMBL" id="KAL2865015.1"/>
    </source>
</evidence>
<protein>
    <recommendedName>
        <fullName evidence="8">Zn(2)-C6 fungal-type domain-containing protein</fullName>
    </recommendedName>
</protein>
<evidence type="ECO:0000256" key="7">
    <source>
        <dbReference type="SAM" id="MobiDB-lite"/>
    </source>
</evidence>
<dbReference type="Proteomes" id="UP001610432">
    <property type="component" value="Unassembled WGS sequence"/>
</dbReference>
<evidence type="ECO:0000256" key="1">
    <source>
        <dbReference type="ARBA" id="ARBA00004123"/>
    </source>
</evidence>
<evidence type="ECO:0000256" key="5">
    <source>
        <dbReference type="ARBA" id="ARBA00023163"/>
    </source>
</evidence>
<feature type="compositionally biased region" description="Polar residues" evidence="7">
    <location>
        <begin position="65"/>
        <end position="76"/>
    </location>
</feature>
<dbReference type="Gene3D" id="4.10.240.10">
    <property type="entry name" value="Zn(2)-C6 fungal-type DNA-binding domain"/>
    <property type="match status" value="1"/>
</dbReference>
<keyword evidence="10" id="KW-1185">Reference proteome</keyword>
<keyword evidence="6" id="KW-0539">Nucleus</keyword>
<dbReference type="GeneID" id="98140410"/>
<evidence type="ECO:0000256" key="3">
    <source>
        <dbReference type="ARBA" id="ARBA00023015"/>
    </source>
</evidence>
<evidence type="ECO:0000256" key="2">
    <source>
        <dbReference type="ARBA" id="ARBA00022833"/>
    </source>
</evidence>
<dbReference type="PROSITE" id="PS00463">
    <property type="entry name" value="ZN2_CY6_FUNGAL_1"/>
    <property type="match status" value="1"/>
</dbReference>
<accession>A0ABR4LKD2</accession>
<dbReference type="PANTHER" id="PTHR31845">
    <property type="entry name" value="FINGER DOMAIN PROTEIN, PUTATIVE-RELATED"/>
    <property type="match status" value="1"/>
</dbReference>
<dbReference type="CDD" id="cd00067">
    <property type="entry name" value="GAL4"/>
    <property type="match status" value="1"/>
</dbReference>
<keyword evidence="4" id="KW-0238">DNA-binding</keyword>
<dbReference type="PANTHER" id="PTHR31845:SF38">
    <property type="entry name" value="TRANSCRIPTION FACTOR, PUTATIVE (AFU_ORTHOLOGUE AFUA_7G00410)-RELATED"/>
    <property type="match status" value="1"/>
</dbReference>
<keyword evidence="5" id="KW-0804">Transcription</keyword>
<keyword evidence="2" id="KW-0862">Zinc</keyword>
<evidence type="ECO:0000259" key="8">
    <source>
        <dbReference type="PROSITE" id="PS50048"/>
    </source>
</evidence>
<comment type="subcellular location">
    <subcellularLocation>
        <location evidence="1">Nucleus</location>
    </subcellularLocation>
</comment>
<sequence>MSERLFKSCRRCRQQKVRCDARSRMPCSRCCASGYEHECVLDTISRPRPSERRKHAALSARERSGFSTVSSASPRSNGHLETLELQQFSPQDMIAPQSVMHSMSVNLRESSPVFIEESDVSDPKGDVIERGIISEEDARCVYERFMNGSKNFLPLFDPVRDTFDSIRSRSLFCFTVILYLACRAVSEFRGNYHLQRVLQDEAQRLAEDSFFAKPTKLETVQGMILLAAYSEKTWFSTALILRTELDLGLEKSLDTLLAQTPAPRSYLSATMEDRQLVWQTRTFIISFTLELDVASGTGRKSRLGDVDVSKLRKFLDYPLSLYSDMRTVSIVELHQLRARCRQVIEGTAADSLISTELPAILQRLQQWWAEWDQIHDQNGFHPGAFQRSSLKLMLNYAKVFIYCVTIARIQKLQQSPEGTQGIGPDAVLNLWKSLVDIIESQLTLLVTEAAYRCHLTWAPTYPALTIAFITTFAIRVARWHPTLINRRLVLQRVRQILEFLKQPPYPDIHRTVQIFVNYAGALLTEQDLCDNERSVQSGAAAPLKPLEVADTPRSASNPTEMPGSPSATSHARVDREPDLTASLPADPRPDLAPPKLLPFDMPNWNLTAPIADSFDLFEEGQTDVFDFLPTLAPT</sequence>